<feature type="binding site" evidence="9">
    <location>
        <position position="70"/>
    </location>
    <ligand>
        <name>Mg(2+)</name>
        <dbReference type="ChEBI" id="CHEBI:18420"/>
    </ligand>
</feature>
<keyword evidence="2 9" id="KW-0808">Transferase</keyword>
<dbReference type="InterPro" id="IPR022998">
    <property type="entry name" value="ThiamineP_synth_TenI"/>
</dbReference>
<dbReference type="EC" id="2.5.1.3" evidence="9"/>
<comment type="catalytic activity">
    <reaction evidence="6 9">
        <text>4-methyl-5-(2-phosphooxyethyl)-thiazole + 4-amino-2-methyl-5-(diphosphooxymethyl)pyrimidine + H(+) = thiamine phosphate + diphosphate</text>
        <dbReference type="Rhea" id="RHEA:22328"/>
        <dbReference type="ChEBI" id="CHEBI:15378"/>
        <dbReference type="ChEBI" id="CHEBI:33019"/>
        <dbReference type="ChEBI" id="CHEBI:37575"/>
        <dbReference type="ChEBI" id="CHEBI:57841"/>
        <dbReference type="ChEBI" id="CHEBI:58296"/>
        <dbReference type="EC" id="2.5.1.3"/>
    </reaction>
</comment>
<evidence type="ECO:0000313" key="11">
    <source>
        <dbReference type="EMBL" id="MUG71485.1"/>
    </source>
</evidence>
<dbReference type="EMBL" id="WNZX01000009">
    <property type="protein sequence ID" value="MUG71485.1"/>
    <property type="molecule type" value="Genomic_DNA"/>
</dbReference>
<comment type="caution">
    <text evidence="11">The sequence shown here is derived from an EMBL/GenBank/DDBJ whole genome shotgun (WGS) entry which is preliminary data.</text>
</comment>
<dbReference type="GO" id="GO:0009228">
    <property type="term" value="P:thiamine biosynthetic process"/>
    <property type="evidence" value="ECO:0007669"/>
    <property type="project" value="UniProtKB-KW"/>
</dbReference>
<evidence type="ECO:0000256" key="4">
    <source>
        <dbReference type="ARBA" id="ARBA00022842"/>
    </source>
</evidence>
<dbReference type="PANTHER" id="PTHR20857">
    <property type="entry name" value="THIAMINE-PHOSPHATE PYROPHOSPHORYLASE"/>
    <property type="match status" value="1"/>
</dbReference>
<dbReference type="InterPro" id="IPR036206">
    <property type="entry name" value="ThiamineP_synth_sf"/>
</dbReference>
<organism evidence="11 12">
    <name type="scientific">Paenibacillus validus</name>
    <dbReference type="NCBI Taxonomy" id="44253"/>
    <lineage>
        <taxon>Bacteria</taxon>
        <taxon>Bacillati</taxon>
        <taxon>Bacillota</taxon>
        <taxon>Bacilli</taxon>
        <taxon>Bacillales</taxon>
        <taxon>Paenibacillaceae</taxon>
        <taxon>Paenibacillus</taxon>
    </lineage>
</organism>
<comment type="catalytic activity">
    <reaction evidence="7 9">
        <text>2-(2-carboxy-4-methylthiazol-5-yl)ethyl phosphate + 4-amino-2-methyl-5-(diphosphooxymethyl)pyrimidine + 2 H(+) = thiamine phosphate + CO2 + diphosphate</text>
        <dbReference type="Rhea" id="RHEA:47848"/>
        <dbReference type="ChEBI" id="CHEBI:15378"/>
        <dbReference type="ChEBI" id="CHEBI:16526"/>
        <dbReference type="ChEBI" id="CHEBI:33019"/>
        <dbReference type="ChEBI" id="CHEBI:37575"/>
        <dbReference type="ChEBI" id="CHEBI:57841"/>
        <dbReference type="ChEBI" id="CHEBI:62890"/>
        <dbReference type="EC" id="2.5.1.3"/>
    </reaction>
</comment>
<keyword evidence="4 9" id="KW-0460">Magnesium</keyword>
<proteinExistence type="inferred from homology"/>
<dbReference type="Pfam" id="PF02581">
    <property type="entry name" value="TMP-TENI"/>
    <property type="match status" value="1"/>
</dbReference>
<evidence type="ECO:0000256" key="2">
    <source>
        <dbReference type="ARBA" id="ARBA00022679"/>
    </source>
</evidence>
<dbReference type="Gene3D" id="3.20.20.70">
    <property type="entry name" value="Aldolase class I"/>
    <property type="match status" value="1"/>
</dbReference>
<feature type="binding site" evidence="9">
    <location>
        <position position="164"/>
    </location>
    <ligand>
        <name>2-[(2R,5Z)-2-carboxy-4-methylthiazol-5(2H)-ylidene]ethyl phosphate</name>
        <dbReference type="ChEBI" id="CHEBI:62899"/>
    </ligand>
</feature>
<comment type="similarity">
    <text evidence="9">Belongs to the thiamine-phosphate synthase family.</text>
</comment>
<feature type="binding site" evidence="9">
    <location>
        <begin position="134"/>
        <end position="136"/>
    </location>
    <ligand>
        <name>2-[(2R,5Z)-2-carboxy-4-methylthiazol-5(2H)-ylidene]ethyl phosphate</name>
        <dbReference type="ChEBI" id="CHEBI:62899"/>
    </ligand>
</feature>
<dbReference type="PANTHER" id="PTHR20857:SF15">
    <property type="entry name" value="THIAMINE-PHOSPHATE SYNTHASE"/>
    <property type="match status" value="1"/>
</dbReference>
<evidence type="ECO:0000256" key="9">
    <source>
        <dbReference type="HAMAP-Rule" id="MF_00097"/>
    </source>
</evidence>
<name>A0A7X3CS74_9BACL</name>
<evidence type="ECO:0000313" key="12">
    <source>
        <dbReference type="Proteomes" id="UP000450917"/>
    </source>
</evidence>
<dbReference type="SUPFAM" id="SSF51391">
    <property type="entry name" value="Thiamin phosphate synthase"/>
    <property type="match status" value="1"/>
</dbReference>
<comment type="pathway">
    <text evidence="1 9">Cofactor biosynthesis; thiamine diphosphate biosynthesis; thiamine phosphate from 4-amino-2-methyl-5-diphosphomethylpyrimidine and 4-methyl-5-(2-phosphoethyl)-thiazole: step 1/1.</text>
</comment>
<accession>A0A7X3CS74</accession>
<evidence type="ECO:0000256" key="1">
    <source>
        <dbReference type="ARBA" id="ARBA00005165"/>
    </source>
</evidence>
<dbReference type="GO" id="GO:0000287">
    <property type="term" value="F:magnesium ion binding"/>
    <property type="evidence" value="ECO:0007669"/>
    <property type="project" value="UniProtKB-UniRule"/>
</dbReference>
<feature type="binding site" evidence="9">
    <location>
        <position position="69"/>
    </location>
    <ligand>
        <name>4-amino-2-methyl-5-(diphosphooxymethyl)pyrimidine</name>
        <dbReference type="ChEBI" id="CHEBI:57841"/>
    </ligand>
</feature>
<dbReference type="InterPro" id="IPR013785">
    <property type="entry name" value="Aldolase_TIM"/>
</dbReference>
<dbReference type="RefSeq" id="WP_054797702.1">
    <property type="nucleotide sequence ID" value="NZ_WNZX01000009.1"/>
</dbReference>
<feature type="binding site" evidence="9">
    <location>
        <position position="108"/>
    </location>
    <ligand>
        <name>4-amino-2-methyl-5-(diphosphooxymethyl)pyrimidine</name>
        <dbReference type="ChEBI" id="CHEBI:57841"/>
    </ligand>
</feature>
<evidence type="ECO:0000259" key="10">
    <source>
        <dbReference type="Pfam" id="PF02581"/>
    </source>
</evidence>
<keyword evidence="12" id="KW-1185">Reference proteome</keyword>
<keyword evidence="3 9" id="KW-0479">Metal-binding</keyword>
<comment type="cofactor">
    <cofactor evidence="9">
        <name>Mg(2+)</name>
        <dbReference type="ChEBI" id="CHEBI:18420"/>
    </cofactor>
    <text evidence="9">Binds 1 Mg(2+) ion per subunit.</text>
</comment>
<comment type="caution">
    <text evidence="9">Lacks conserved residue(s) required for the propagation of feature annotation.</text>
</comment>
<feature type="binding site" evidence="9">
    <location>
        <position position="137"/>
    </location>
    <ligand>
        <name>4-amino-2-methyl-5-(diphosphooxymethyl)pyrimidine</name>
        <dbReference type="ChEBI" id="CHEBI:57841"/>
    </ligand>
</feature>
<dbReference type="AlphaFoldDB" id="A0A7X3CS74"/>
<dbReference type="InterPro" id="IPR034291">
    <property type="entry name" value="TMP_synthase"/>
</dbReference>
<comment type="function">
    <text evidence="9">Condenses 4-methyl-5-(beta-hydroxyethyl)thiazole monophosphate (THZ-P) and 2-methyl-4-amino-5-hydroxymethyl pyrimidine pyrophosphate (HMP-PP) to form thiamine monophosphate (TMP).</text>
</comment>
<dbReference type="UniPathway" id="UPA00060">
    <property type="reaction ID" value="UER00141"/>
</dbReference>
<dbReference type="GO" id="GO:0009229">
    <property type="term" value="P:thiamine diphosphate biosynthetic process"/>
    <property type="evidence" value="ECO:0007669"/>
    <property type="project" value="UniProtKB-UniRule"/>
</dbReference>
<evidence type="ECO:0000256" key="8">
    <source>
        <dbReference type="ARBA" id="ARBA00047883"/>
    </source>
</evidence>
<evidence type="ECO:0000256" key="5">
    <source>
        <dbReference type="ARBA" id="ARBA00022977"/>
    </source>
</evidence>
<evidence type="ECO:0000256" key="3">
    <source>
        <dbReference type="ARBA" id="ARBA00022723"/>
    </source>
</evidence>
<evidence type="ECO:0000256" key="6">
    <source>
        <dbReference type="ARBA" id="ARBA00047334"/>
    </source>
</evidence>
<sequence>MPTYPCTHELHLVTTGRQELEDVAAILRDCPVAMIDVLHIREKHRSARELIRWYRTLKPLLPHTAVLLNDRLDAALAVQADGVQLGGGSLSPDEARALAPQGMRIGRSVHTPEEAVEAARGGADFVLYGHVYESGSKPGLAGRGLEALTRAVQASPIPVIAIGGIRPERAEEVLATGAAGVAVLSGVFLHEKPGAQIELFRQAIDRTKPLQLPRRGFL</sequence>
<gene>
    <name evidence="9" type="primary">thiE</name>
    <name evidence="11" type="ORF">GNP93_12475</name>
</gene>
<dbReference type="GO" id="GO:0005737">
    <property type="term" value="C:cytoplasm"/>
    <property type="evidence" value="ECO:0007669"/>
    <property type="project" value="TreeGrafter"/>
</dbReference>
<dbReference type="Proteomes" id="UP000450917">
    <property type="component" value="Unassembled WGS sequence"/>
</dbReference>
<keyword evidence="5 9" id="KW-0784">Thiamine biosynthesis</keyword>
<reference evidence="11 12" key="1">
    <citation type="submission" date="2019-11" db="EMBL/GenBank/DDBJ databases">
        <title>Draft genome sequences of five Paenibacillus species of dairy origin.</title>
        <authorList>
            <person name="Olajide A.M."/>
            <person name="Chen S."/>
            <person name="Lapointe G."/>
        </authorList>
    </citation>
    <scope>NUCLEOTIDE SEQUENCE [LARGE SCALE GENOMIC DNA]</scope>
    <source>
        <strain evidence="11 12">2CS3</strain>
    </source>
</reference>
<dbReference type="HAMAP" id="MF_00097">
    <property type="entry name" value="TMP_synthase"/>
    <property type="match status" value="1"/>
</dbReference>
<evidence type="ECO:0000256" key="7">
    <source>
        <dbReference type="ARBA" id="ARBA00047851"/>
    </source>
</evidence>
<feature type="binding site" evidence="9">
    <location>
        <begin position="184"/>
        <end position="185"/>
    </location>
    <ligand>
        <name>2-[(2R,5Z)-2-carboxy-4-methylthiazol-5(2H)-ylidene]ethyl phosphate</name>
        <dbReference type="ChEBI" id="CHEBI:62899"/>
    </ligand>
</feature>
<dbReference type="CDD" id="cd00564">
    <property type="entry name" value="TMP_TenI"/>
    <property type="match status" value="1"/>
</dbReference>
<dbReference type="GO" id="GO:0004789">
    <property type="term" value="F:thiamine-phosphate diphosphorylase activity"/>
    <property type="evidence" value="ECO:0007669"/>
    <property type="project" value="UniProtKB-UniRule"/>
</dbReference>
<comment type="catalytic activity">
    <reaction evidence="8 9">
        <text>2-[(2R,5Z)-2-carboxy-4-methylthiazol-5(2H)-ylidene]ethyl phosphate + 4-amino-2-methyl-5-(diphosphooxymethyl)pyrimidine + 2 H(+) = thiamine phosphate + CO2 + diphosphate</text>
        <dbReference type="Rhea" id="RHEA:47844"/>
        <dbReference type="ChEBI" id="CHEBI:15378"/>
        <dbReference type="ChEBI" id="CHEBI:16526"/>
        <dbReference type="ChEBI" id="CHEBI:33019"/>
        <dbReference type="ChEBI" id="CHEBI:37575"/>
        <dbReference type="ChEBI" id="CHEBI:57841"/>
        <dbReference type="ChEBI" id="CHEBI:62899"/>
        <dbReference type="EC" id="2.5.1.3"/>
    </reaction>
</comment>
<feature type="domain" description="Thiamine phosphate synthase/TenI" evidence="10">
    <location>
        <begin position="10"/>
        <end position="187"/>
    </location>
</feature>
<protein>
    <recommendedName>
        <fullName evidence="9">Thiamine-phosphate synthase</fullName>
        <shortName evidence="9">TP synthase</shortName>
        <shortName evidence="9">TPS</shortName>
        <ecNumber evidence="9">2.5.1.3</ecNumber>
    </recommendedName>
    <alternativeName>
        <fullName evidence="9">Thiamine-phosphate pyrophosphorylase</fullName>
        <shortName evidence="9">TMP pyrophosphorylase</shortName>
        <shortName evidence="9">TMP-PPase</shortName>
    </alternativeName>
</protein>